<proteinExistence type="predicted"/>
<comment type="caution">
    <text evidence="3">The sequence shown here is derived from an EMBL/GenBank/DDBJ whole genome shotgun (WGS) entry which is preliminary data.</text>
</comment>
<feature type="compositionally biased region" description="Polar residues" evidence="1">
    <location>
        <begin position="356"/>
        <end position="410"/>
    </location>
</feature>
<keyword evidence="2" id="KW-0472">Membrane</keyword>
<feature type="compositionally biased region" description="Low complexity" evidence="1">
    <location>
        <begin position="488"/>
        <end position="501"/>
    </location>
</feature>
<feature type="region of interest" description="Disordered" evidence="1">
    <location>
        <begin position="356"/>
        <end position="419"/>
    </location>
</feature>
<name>A0A1Y2BBV1_9TREE</name>
<feature type="region of interest" description="Disordered" evidence="1">
    <location>
        <begin position="307"/>
        <end position="340"/>
    </location>
</feature>
<keyword evidence="2" id="KW-1133">Transmembrane helix</keyword>
<dbReference type="AlphaFoldDB" id="A0A1Y2BBV1"/>
<feature type="region of interest" description="Disordered" evidence="1">
    <location>
        <begin position="710"/>
        <end position="733"/>
    </location>
</feature>
<feature type="region of interest" description="Disordered" evidence="1">
    <location>
        <begin position="756"/>
        <end position="802"/>
    </location>
</feature>
<feature type="compositionally biased region" description="Low complexity" evidence="1">
    <location>
        <begin position="620"/>
        <end position="630"/>
    </location>
</feature>
<evidence type="ECO:0000256" key="2">
    <source>
        <dbReference type="SAM" id="Phobius"/>
    </source>
</evidence>
<evidence type="ECO:0000256" key="1">
    <source>
        <dbReference type="SAM" id="MobiDB-lite"/>
    </source>
</evidence>
<dbReference type="Proteomes" id="UP000193986">
    <property type="component" value="Unassembled WGS sequence"/>
</dbReference>
<gene>
    <name evidence="3" type="ORF">BCR39DRAFT_586986</name>
</gene>
<feature type="compositionally biased region" description="Polar residues" evidence="1">
    <location>
        <begin position="639"/>
        <end position="648"/>
    </location>
</feature>
<protein>
    <submittedName>
        <fullName evidence="3">Uncharacterized protein</fullName>
    </submittedName>
</protein>
<accession>A0A1Y2BBV1</accession>
<feature type="transmembrane region" description="Helical" evidence="2">
    <location>
        <begin position="422"/>
        <end position="443"/>
    </location>
</feature>
<evidence type="ECO:0000313" key="4">
    <source>
        <dbReference type="Proteomes" id="UP000193986"/>
    </source>
</evidence>
<keyword evidence="2" id="KW-0812">Transmembrane</keyword>
<feature type="region of interest" description="Disordered" evidence="1">
    <location>
        <begin position="619"/>
        <end position="648"/>
    </location>
</feature>
<organism evidence="3 4">
    <name type="scientific">Naematelia encephala</name>
    <dbReference type="NCBI Taxonomy" id="71784"/>
    <lineage>
        <taxon>Eukaryota</taxon>
        <taxon>Fungi</taxon>
        <taxon>Dikarya</taxon>
        <taxon>Basidiomycota</taxon>
        <taxon>Agaricomycotina</taxon>
        <taxon>Tremellomycetes</taxon>
        <taxon>Tremellales</taxon>
        <taxon>Naemateliaceae</taxon>
        <taxon>Naematelia</taxon>
    </lineage>
</organism>
<sequence>MCEPTPTSTLYSTSTSWLYTTVTTSYSSVITPPPQISTSWLTSCLSPLAQELFVTSGDSSASAITRSTSSGTYSSNHVFTSNADTGSVDATASAHAQKAARLVHFSNLGNSDLATATTVSIASESVSAGDATTTNSHSLHPRHALDQHQVTARSFGNPGLSKGDGKGCASYTTFASYATSIPKASTSWITSVYTSSSSSLITIPTSTLYATCESTSTSHPGTSTHVPSTSTPASTLTSISTSTLISTISTSTSTAALNTSSSVAISSLVTSPGDSELIVGHYHTTIPSSIPISPIISRSSGDNLVVSQTSMSSPIPQAQESSVQAEQFSEPIDTTSSTWTSQVLPTLPATISTDSLSSIQTAPSSRTQSNTPPITLPISQPRTGQLATNSGVGSKNRIPSTTLATSGSDHQPSKGTDKGKTAGAVIGGLIGVCLLIGLVLFGVRTYLKRKRQHRTHELRSSWFYGGDVLGPNDDGGEKTYTSRPGQVPRSSAPSHTSRASSRLSRVMPAFLGHARHASGRFPVFARQSVYGPPPPGPSISWPANSPDVPVPIQVRSISTPIPLEHDEVSPDLNHVDFAGSPQLPVAPHDADTNWGQSYARQDIHSQTQAPMILFTAPTESAYSSSPSGRSAELIDNDEPSSGQATTTVAAGRASPFDLPLFPLPPNTTPLSFPEPSISGTLPLRPYTRHEPTSSLFEYADYDHEYPYAESSSHAMQTHRQTKNDGYSDQSTWNDNNRRWDGTSMAFTTSIYSQPSEAGAGQSVYGGLNVNNPNSSRRSKSKSVRWDNEGSGNTQIHDLARAL</sequence>
<evidence type="ECO:0000313" key="3">
    <source>
        <dbReference type="EMBL" id="ORY32244.1"/>
    </source>
</evidence>
<dbReference type="InParanoid" id="A0A1Y2BBV1"/>
<reference evidence="3 4" key="1">
    <citation type="submission" date="2016-07" db="EMBL/GenBank/DDBJ databases">
        <title>Pervasive Adenine N6-methylation of Active Genes in Fungi.</title>
        <authorList>
            <consortium name="DOE Joint Genome Institute"/>
            <person name="Mondo S.J."/>
            <person name="Dannebaum R.O."/>
            <person name="Kuo R.C."/>
            <person name="Labutti K."/>
            <person name="Haridas S."/>
            <person name="Kuo A."/>
            <person name="Salamov A."/>
            <person name="Ahrendt S.R."/>
            <person name="Lipzen A."/>
            <person name="Sullivan W."/>
            <person name="Andreopoulos W.B."/>
            <person name="Clum A."/>
            <person name="Lindquist E."/>
            <person name="Daum C."/>
            <person name="Ramamoorthy G.K."/>
            <person name="Gryganskyi A."/>
            <person name="Culley D."/>
            <person name="Magnuson J.K."/>
            <person name="James T.Y."/>
            <person name="O'Malley M.A."/>
            <person name="Stajich J.E."/>
            <person name="Spatafora J.W."/>
            <person name="Visel A."/>
            <person name="Grigoriev I.V."/>
        </authorList>
    </citation>
    <scope>NUCLEOTIDE SEQUENCE [LARGE SCALE GENOMIC DNA]</scope>
    <source>
        <strain evidence="3 4">68-887.2</strain>
    </source>
</reference>
<keyword evidence="4" id="KW-1185">Reference proteome</keyword>
<dbReference type="STRING" id="71784.A0A1Y2BBV1"/>
<dbReference type="EMBL" id="MCFC01000010">
    <property type="protein sequence ID" value="ORY32244.1"/>
    <property type="molecule type" value="Genomic_DNA"/>
</dbReference>
<feature type="region of interest" description="Disordered" evidence="1">
    <location>
        <begin position="473"/>
        <end position="501"/>
    </location>
</feature>